<evidence type="ECO:0000256" key="1">
    <source>
        <dbReference type="ARBA" id="ARBA00004273"/>
    </source>
</evidence>
<name>A0ABM0MEL5_SACKO</name>
<keyword evidence="6" id="KW-0472">Membrane</keyword>
<comment type="similarity">
    <text evidence="7">Belongs to the peptidase S26 family. IMP1 subfamily.</text>
</comment>
<proteinExistence type="inferred from homology"/>
<accession>A0ABM0MEL5</accession>
<evidence type="ECO:0000256" key="3">
    <source>
        <dbReference type="ARBA" id="ARBA00022792"/>
    </source>
</evidence>
<protein>
    <recommendedName>
        <fullName evidence="8">Mitochondrial inner membrane protease subunit</fullName>
        <ecNumber evidence="8">3.4.21.-</ecNumber>
    </recommendedName>
</protein>
<evidence type="ECO:0000313" key="11">
    <source>
        <dbReference type="RefSeq" id="XP_006818456.1"/>
    </source>
</evidence>
<reference evidence="11" key="1">
    <citation type="submission" date="2025-08" db="UniProtKB">
        <authorList>
            <consortium name="RefSeq"/>
        </authorList>
    </citation>
    <scope>IDENTIFICATION</scope>
    <source>
        <tissue evidence="11">Testes</tissue>
    </source>
</reference>
<dbReference type="Gene3D" id="2.10.109.10">
    <property type="entry name" value="Umud Fragment, subunit A"/>
    <property type="match status" value="1"/>
</dbReference>
<dbReference type="RefSeq" id="XP_006818456.1">
    <property type="nucleotide sequence ID" value="XM_006818393.1"/>
</dbReference>
<evidence type="ECO:0000256" key="8">
    <source>
        <dbReference type="RuleBase" id="RU362041"/>
    </source>
</evidence>
<dbReference type="InterPro" id="IPR000223">
    <property type="entry name" value="Pept_S26A_signal_pept_1"/>
</dbReference>
<keyword evidence="8" id="KW-0645">Protease</keyword>
<evidence type="ECO:0000259" key="9">
    <source>
        <dbReference type="Pfam" id="PF10502"/>
    </source>
</evidence>
<dbReference type="InterPro" id="IPR019533">
    <property type="entry name" value="Peptidase_S26"/>
</dbReference>
<dbReference type="InterPro" id="IPR052064">
    <property type="entry name" value="Mito_IMP1_subunit"/>
</dbReference>
<keyword evidence="3 8" id="KW-0999">Mitochondrion inner membrane</keyword>
<evidence type="ECO:0000313" key="10">
    <source>
        <dbReference type="Proteomes" id="UP000694865"/>
    </source>
</evidence>
<feature type="domain" description="Peptidase S26" evidence="9">
    <location>
        <begin position="106"/>
        <end position="146"/>
    </location>
</feature>
<evidence type="ECO:0000256" key="7">
    <source>
        <dbReference type="ARBA" id="ARBA00038445"/>
    </source>
</evidence>
<evidence type="ECO:0000256" key="5">
    <source>
        <dbReference type="ARBA" id="ARBA00023128"/>
    </source>
</evidence>
<comment type="subcellular location">
    <subcellularLocation>
        <location evidence="1 8">Mitochondrion inner membrane</location>
    </subcellularLocation>
</comment>
<dbReference type="PRINTS" id="PR00727">
    <property type="entry name" value="LEADERPTASE"/>
</dbReference>
<evidence type="ECO:0000256" key="6">
    <source>
        <dbReference type="ARBA" id="ARBA00023136"/>
    </source>
</evidence>
<comment type="subunit">
    <text evidence="2">Heterodimer of 2 subunits, IMMPL1 and IMMPL2.</text>
</comment>
<dbReference type="EC" id="3.4.21.-" evidence="8"/>
<dbReference type="PANTHER" id="PTHR12383">
    <property type="entry name" value="PROTEASE FAMILY S26 MITOCHONDRIAL INNER MEMBRANE PROTEASE-RELATED"/>
    <property type="match status" value="1"/>
</dbReference>
<dbReference type="NCBIfam" id="TIGR02227">
    <property type="entry name" value="sigpep_I_bact"/>
    <property type="match status" value="1"/>
</dbReference>
<evidence type="ECO:0000256" key="2">
    <source>
        <dbReference type="ARBA" id="ARBA00011805"/>
    </source>
</evidence>
<dbReference type="Proteomes" id="UP000694865">
    <property type="component" value="Unplaced"/>
</dbReference>
<dbReference type="InterPro" id="IPR036286">
    <property type="entry name" value="LexA/Signal_pep-like_sf"/>
</dbReference>
<keyword evidence="10" id="KW-1185">Reference proteome</keyword>
<feature type="domain" description="Peptidase S26" evidence="9">
    <location>
        <begin position="20"/>
        <end position="96"/>
    </location>
</feature>
<keyword evidence="5 8" id="KW-0496">Mitochondrion</keyword>
<dbReference type="CDD" id="cd06530">
    <property type="entry name" value="S26_SPase_I"/>
    <property type="match status" value="1"/>
</dbReference>
<evidence type="ECO:0000256" key="4">
    <source>
        <dbReference type="ARBA" id="ARBA00022801"/>
    </source>
</evidence>
<dbReference type="GeneID" id="102806445"/>
<gene>
    <name evidence="11" type="primary">LOC102806445</name>
</gene>
<organism evidence="10 11">
    <name type="scientific">Saccoglossus kowalevskii</name>
    <name type="common">Acorn worm</name>
    <dbReference type="NCBI Taxonomy" id="10224"/>
    <lineage>
        <taxon>Eukaryota</taxon>
        <taxon>Metazoa</taxon>
        <taxon>Hemichordata</taxon>
        <taxon>Enteropneusta</taxon>
        <taxon>Harrimaniidae</taxon>
        <taxon>Saccoglossus</taxon>
    </lineage>
</organism>
<sequence length="166" mass="19066">MVLKRIVWKTLGICRYVIQCGCIAHCTLEYVADFVFCFGPSMQPTILSKDVVFTEHLSTRFQWIQKGDIVIAKSPTNHEEFVCKRVIAMAGDEVCRDPTAWRKSYEYVPLGHVWLEGDNTVNSTDSRKYGPVPYALLRGKVFFKIWPLNDLGFLKSCPQDISKKIR</sequence>
<dbReference type="SUPFAM" id="SSF51306">
    <property type="entry name" value="LexA/Signal peptidase"/>
    <property type="match status" value="1"/>
</dbReference>
<dbReference type="Pfam" id="PF10502">
    <property type="entry name" value="Peptidase_S26"/>
    <property type="match status" value="2"/>
</dbReference>
<keyword evidence="4 8" id="KW-0378">Hydrolase</keyword>
<dbReference type="PANTHER" id="PTHR12383:SF16">
    <property type="entry name" value="MITOCHONDRIAL INNER MEMBRANE PROTEASE SUBUNIT 1"/>
    <property type="match status" value="1"/>
</dbReference>